<feature type="non-terminal residue" evidence="3">
    <location>
        <position position="1"/>
    </location>
</feature>
<comment type="caution">
    <text evidence="3">The sequence shown here is derived from an EMBL/GenBank/DDBJ whole genome shotgun (WGS) entry which is preliminary data.</text>
</comment>
<name>A0A392P7L5_9FABA</name>
<dbReference type="Proteomes" id="UP000265520">
    <property type="component" value="Unassembled WGS sequence"/>
</dbReference>
<organism evidence="3 4">
    <name type="scientific">Trifolium medium</name>
    <dbReference type="NCBI Taxonomy" id="97028"/>
    <lineage>
        <taxon>Eukaryota</taxon>
        <taxon>Viridiplantae</taxon>
        <taxon>Streptophyta</taxon>
        <taxon>Embryophyta</taxon>
        <taxon>Tracheophyta</taxon>
        <taxon>Spermatophyta</taxon>
        <taxon>Magnoliopsida</taxon>
        <taxon>eudicotyledons</taxon>
        <taxon>Gunneridae</taxon>
        <taxon>Pentapetalae</taxon>
        <taxon>rosids</taxon>
        <taxon>fabids</taxon>
        <taxon>Fabales</taxon>
        <taxon>Fabaceae</taxon>
        <taxon>Papilionoideae</taxon>
        <taxon>50 kb inversion clade</taxon>
        <taxon>NPAAA clade</taxon>
        <taxon>Hologalegina</taxon>
        <taxon>IRL clade</taxon>
        <taxon>Trifolieae</taxon>
        <taxon>Trifolium</taxon>
    </lineage>
</organism>
<feature type="compositionally biased region" description="Polar residues" evidence="2">
    <location>
        <begin position="13"/>
        <end position="22"/>
    </location>
</feature>
<evidence type="ECO:0000313" key="3">
    <source>
        <dbReference type="EMBL" id="MCI08078.1"/>
    </source>
</evidence>
<evidence type="ECO:0000256" key="2">
    <source>
        <dbReference type="SAM" id="MobiDB-lite"/>
    </source>
</evidence>
<gene>
    <name evidence="3" type="ORF">A2U01_0029151</name>
</gene>
<accession>A0A392P7L5</accession>
<feature type="coiled-coil region" evidence="1">
    <location>
        <begin position="58"/>
        <end position="91"/>
    </location>
</feature>
<feature type="non-terminal residue" evidence="3">
    <location>
        <position position="180"/>
    </location>
</feature>
<keyword evidence="4" id="KW-1185">Reference proteome</keyword>
<feature type="coiled-coil region" evidence="1">
    <location>
        <begin position="124"/>
        <end position="158"/>
    </location>
</feature>
<evidence type="ECO:0000313" key="4">
    <source>
        <dbReference type="Proteomes" id="UP000265520"/>
    </source>
</evidence>
<protein>
    <submittedName>
        <fullName evidence="3">Uncharacterized protein</fullName>
    </submittedName>
</protein>
<sequence length="180" mass="19957">NNSCENLAHHENSSQNANPKSEQSVVPNVAICGELPSCVNQSEKAVQDFGAPEVLKLITTLEEKEAALVNLKKALEEKEAALMERDAALKDALAREETMKQDYPEVLKKITALEMAMTEQQKSVEDKEAALVYLKKELVEMEAALTDMDAALKDALAREKKVKQDYPEVRKLIAALQMAM</sequence>
<dbReference type="AlphaFoldDB" id="A0A392P7L5"/>
<feature type="region of interest" description="Disordered" evidence="2">
    <location>
        <begin position="1"/>
        <end position="22"/>
    </location>
</feature>
<evidence type="ECO:0000256" key="1">
    <source>
        <dbReference type="SAM" id="Coils"/>
    </source>
</evidence>
<proteinExistence type="predicted"/>
<keyword evidence="1" id="KW-0175">Coiled coil</keyword>
<dbReference type="EMBL" id="LXQA010067691">
    <property type="protein sequence ID" value="MCI08078.1"/>
    <property type="molecule type" value="Genomic_DNA"/>
</dbReference>
<reference evidence="3 4" key="1">
    <citation type="journal article" date="2018" name="Front. Plant Sci.">
        <title>Red Clover (Trifolium pratense) and Zigzag Clover (T. medium) - A Picture of Genomic Similarities and Differences.</title>
        <authorList>
            <person name="Dluhosova J."/>
            <person name="Istvanek J."/>
            <person name="Nedelnik J."/>
            <person name="Repkova J."/>
        </authorList>
    </citation>
    <scope>NUCLEOTIDE SEQUENCE [LARGE SCALE GENOMIC DNA]</scope>
    <source>
        <strain evidence="4">cv. 10/8</strain>
        <tissue evidence="3">Leaf</tissue>
    </source>
</reference>